<dbReference type="PANTHER" id="PTHR14054">
    <property type="entry name" value="REPETIN"/>
    <property type="match status" value="1"/>
</dbReference>
<evidence type="ECO:0000256" key="1">
    <source>
        <dbReference type="SAM" id="MobiDB-lite"/>
    </source>
</evidence>
<dbReference type="AlphaFoldDB" id="A0A813HVT9"/>
<dbReference type="PANTHER" id="PTHR14054:SF14">
    <property type="entry name" value="REPETIN"/>
    <property type="match status" value="1"/>
</dbReference>
<dbReference type="EMBL" id="CAJNNV010033138">
    <property type="protein sequence ID" value="CAE8642255.1"/>
    <property type="molecule type" value="Genomic_DNA"/>
</dbReference>
<feature type="compositionally biased region" description="Basic and acidic residues" evidence="1">
    <location>
        <begin position="507"/>
        <end position="521"/>
    </location>
</feature>
<dbReference type="Proteomes" id="UP000654075">
    <property type="component" value="Unassembled WGS sequence"/>
</dbReference>
<dbReference type="OrthoDB" id="2017693at2759"/>
<evidence type="ECO:0000313" key="2">
    <source>
        <dbReference type="EMBL" id="CAE8642255.1"/>
    </source>
</evidence>
<accession>A0A813HVT9</accession>
<reference evidence="2" key="1">
    <citation type="submission" date="2021-02" db="EMBL/GenBank/DDBJ databases">
        <authorList>
            <person name="Dougan E. K."/>
            <person name="Rhodes N."/>
            <person name="Thang M."/>
            <person name="Chan C."/>
        </authorList>
    </citation>
    <scope>NUCLEOTIDE SEQUENCE</scope>
</reference>
<evidence type="ECO:0000313" key="3">
    <source>
        <dbReference type="Proteomes" id="UP000654075"/>
    </source>
</evidence>
<sequence length="865" mass="92233">MALPGMDMHMPPSAAGEWPGAVSAKFTDKFTARPLLRKMVDTDCRNGSTSGLANNGFGRYFADRGGLIPTEGKRIAHVPASEVVAWRPSVRPLAEPGSLHLEKPEGRLQVEHAPGKVFSMPEKRHLRQVESKEEYSDRAVGMRVVYRENGLRAYDQPAREIDVQTEMQRKAKNSDLLSQRNGIGCRSLGDKNYRHPDYCGRFHQAGGLIVGSGFHRGMHSKTEPRNSTSVQLVMADGDRKPSKTYKEKLLEQEAQEAQAEVEELTRNWETGTLKECDEKYAEPIDSEAPRLAFGYHAPAAFALFYNSFRLSLVEVKTCEGCSASVIQVVLSGSFIESGRRRPGLDHQSGQTQKGVPEHFAQKDMQLEKSHYLSSGYVASTMPKMDAARAGRRVLRVAAATAALSSAVSSLSQARWGASSVSPCWSGSAPPSAPQLRGFDSEVPVPEASSALAADKPFVAAAAGSRPAHNRRDWLAGSITAAAFAFLALVLPQAARADENLDGNPIAEDLRLPERKAEELKRTCAQASRQGQQARPAGKASRQGQQARPAGKAAGKASRQGQQAKPAGKASRQGQQARPAGKASRQGQRARPAGKASRQGQQARPAGKASRQGQQARPAGKASSQGQQARPAGKAGRQGQQARSAGKANRQGQQARPAGKASRQGQQARPAGKASKQGQQARPAGKASRQGQQARPAGKASKQGQQARPAGKASRQSQQARPAGKASRQGQQARPAGKASRQGQQASPAGKASRQGQQARPAGKASRQGQQARPAGKANRQGQQARPAGKASRQGQQARPAGKASRQGQQARPAGKASRQGQQARPAGKASRQGQQARPAGKASRQGVCQQAAHFRQGQQFKSAYF</sequence>
<protein>
    <submittedName>
        <fullName evidence="2">Uncharacterized protein</fullName>
    </submittedName>
</protein>
<proteinExistence type="predicted"/>
<feature type="compositionally biased region" description="Polar residues" evidence="1">
    <location>
        <begin position="856"/>
        <end position="865"/>
    </location>
</feature>
<keyword evidence="3" id="KW-1185">Reference proteome</keyword>
<comment type="caution">
    <text evidence="2">The sequence shown here is derived from an EMBL/GenBank/DDBJ whole genome shotgun (WGS) entry which is preliminary data.</text>
</comment>
<organism evidence="2 3">
    <name type="scientific">Polarella glacialis</name>
    <name type="common">Dinoflagellate</name>
    <dbReference type="NCBI Taxonomy" id="89957"/>
    <lineage>
        <taxon>Eukaryota</taxon>
        <taxon>Sar</taxon>
        <taxon>Alveolata</taxon>
        <taxon>Dinophyceae</taxon>
        <taxon>Suessiales</taxon>
        <taxon>Suessiaceae</taxon>
        <taxon>Polarella</taxon>
    </lineage>
</organism>
<gene>
    <name evidence="2" type="ORF">PGLA1383_LOCUS56772</name>
</gene>
<feature type="region of interest" description="Disordered" evidence="1">
    <location>
        <begin position="503"/>
        <end position="865"/>
    </location>
</feature>
<name>A0A813HVT9_POLGL</name>